<feature type="chain" id="PRO_5003329742" description="Outer membrane protein beta-barrel domain-containing protein" evidence="1">
    <location>
        <begin position="19"/>
        <end position="173"/>
    </location>
</feature>
<name>F5YIN0_TREPZ</name>
<keyword evidence="1" id="KW-0732">Signal</keyword>
<organism evidence="2 3">
    <name type="scientific">Treponema primitia (strain ATCC BAA-887 / DSM 12427 / ZAS-2)</name>
    <dbReference type="NCBI Taxonomy" id="545694"/>
    <lineage>
        <taxon>Bacteria</taxon>
        <taxon>Pseudomonadati</taxon>
        <taxon>Spirochaetota</taxon>
        <taxon>Spirochaetia</taxon>
        <taxon>Spirochaetales</taxon>
        <taxon>Treponemataceae</taxon>
        <taxon>Treponema</taxon>
    </lineage>
</organism>
<sequence length="173" mass="18314">MAGLFCLILLSISFPAFSQEPSGDRSPLSISLGLEAAWYSAEGVAFGPGLAGEYRFSPALAAGVSVGFFHDFTEYATFEPGAFLRWYPLARASGPFSGLFAQGMAGAALIWGSDAMQTFPMGGLELGLRINLGNGDWYVEPRIRGGYPFIAGAGVAAGWRPKKSEKSGTRSEL</sequence>
<keyword evidence="3" id="KW-1185">Reference proteome</keyword>
<gene>
    <name evidence="2" type="ordered locus">TREPR_0866</name>
</gene>
<dbReference type="KEGG" id="tpi:TREPR_0866"/>
<evidence type="ECO:0000313" key="3">
    <source>
        <dbReference type="Proteomes" id="UP000009223"/>
    </source>
</evidence>
<reference evidence="2 3" key="2">
    <citation type="journal article" date="2011" name="ISME J.">
        <title>RNA-seq reveals cooperative metabolic interactions between two termite-gut spirochete species in co-culture.</title>
        <authorList>
            <person name="Rosenthal A.Z."/>
            <person name="Matson E.G."/>
            <person name="Eldar A."/>
            <person name="Leadbetter J.R."/>
        </authorList>
    </citation>
    <scope>NUCLEOTIDE SEQUENCE [LARGE SCALE GENOMIC DNA]</scope>
    <source>
        <strain evidence="3">ATCC BAA-887 / DSM 12427 / ZAS-2</strain>
    </source>
</reference>
<reference evidence="3" key="1">
    <citation type="submission" date="2009-12" db="EMBL/GenBank/DDBJ databases">
        <title>Complete sequence of Treponema primitia strain ZAS-2.</title>
        <authorList>
            <person name="Tetu S.G."/>
            <person name="Matson E."/>
            <person name="Ren Q."/>
            <person name="Seshadri R."/>
            <person name="Elbourne L."/>
            <person name="Hassan K.A."/>
            <person name="Durkin A."/>
            <person name="Radune D."/>
            <person name="Mohamoud Y."/>
            <person name="Shay R."/>
            <person name="Jin S."/>
            <person name="Zhang X."/>
            <person name="Lucey K."/>
            <person name="Ballor N.R."/>
            <person name="Ottesen E."/>
            <person name="Rosenthal R."/>
            <person name="Allen A."/>
            <person name="Leadbetter J.R."/>
            <person name="Paulsen I.T."/>
        </authorList>
    </citation>
    <scope>NUCLEOTIDE SEQUENCE [LARGE SCALE GENOMIC DNA]</scope>
    <source>
        <strain evidence="3">ATCC BAA-887 / DSM 12427 / ZAS-2</strain>
    </source>
</reference>
<accession>F5YIN0</accession>
<feature type="signal peptide" evidence="1">
    <location>
        <begin position="1"/>
        <end position="18"/>
    </location>
</feature>
<dbReference type="Proteomes" id="UP000009223">
    <property type="component" value="Chromosome"/>
</dbReference>
<dbReference type="AlphaFoldDB" id="F5YIN0"/>
<dbReference type="EMBL" id="CP001843">
    <property type="protein sequence ID" value="AEF85144.1"/>
    <property type="molecule type" value="Genomic_DNA"/>
</dbReference>
<proteinExistence type="predicted"/>
<evidence type="ECO:0000256" key="1">
    <source>
        <dbReference type="SAM" id="SignalP"/>
    </source>
</evidence>
<dbReference type="HOGENOM" id="CLU_127157_0_0_12"/>
<evidence type="ECO:0000313" key="2">
    <source>
        <dbReference type="EMBL" id="AEF85144.1"/>
    </source>
</evidence>
<protein>
    <recommendedName>
        <fullName evidence="4">Outer membrane protein beta-barrel domain-containing protein</fullName>
    </recommendedName>
</protein>
<evidence type="ECO:0008006" key="4">
    <source>
        <dbReference type="Google" id="ProtNLM"/>
    </source>
</evidence>